<dbReference type="InterPro" id="IPR038637">
    <property type="entry name" value="NPCBM_sf"/>
</dbReference>
<accession>A0A318SA56</accession>
<gene>
    <name evidence="3" type="ORF">DES52_102123</name>
</gene>
<evidence type="ECO:0000256" key="1">
    <source>
        <dbReference type="SAM" id="SignalP"/>
    </source>
</evidence>
<dbReference type="Gene3D" id="2.60.120.1060">
    <property type="entry name" value="NPCBM/NEW2 domain"/>
    <property type="match status" value="1"/>
</dbReference>
<dbReference type="SMART" id="SM00776">
    <property type="entry name" value="NPCBM"/>
    <property type="match status" value="1"/>
</dbReference>
<feature type="chain" id="PRO_5016440309" evidence="1">
    <location>
        <begin position="28"/>
        <end position="597"/>
    </location>
</feature>
<dbReference type="OrthoDB" id="52297at2"/>
<keyword evidence="1" id="KW-0732">Signal</keyword>
<dbReference type="InterPro" id="IPR008979">
    <property type="entry name" value="Galactose-bd-like_sf"/>
</dbReference>
<dbReference type="SUPFAM" id="SSF49785">
    <property type="entry name" value="Galactose-binding domain-like"/>
    <property type="match status" value="1"/>
</dbReference>
<evidence type="ECO:0000259" key="2">
    <source>
        <dbReference type="SMART" id="SM00776"/>
    </source>
</evidence>
<dbReference type="InterPro" id="IPR013222">
    <property type="entry name" value="Glyco_hyd_98_carb-bd"/>
</dbReference>
<keyword evidence="4" id="KW-1185">Reference proteome</keyword>
<protein>
    <submittedName>
        <fullName evidence="3">NPCBM/NEW2 domain-containing protein</fullName>
    </submittedName>
</protein>
<name>A0A318SA56_9DEIO</name>
<feature type="domain" description="Glycosyl hydrolase family 98 putative carbohydrate-binding module" evidence="2">
    <location>
        <begin position="74"/>
        <end position="219"/>
    </location>
</feature>
<dbReference type="EMBL" id="QJSX01000002">
    <property type="protein sequence ID" value="PYE55759.1"/>
    <property type="molecule type" value="Genomic_DNA"/>
</dbReference>
<proteinExistence type="predicted"/>
<dbReference type="Proteomes" id="UP000248326">
    <property type="component" value="Unassembled WGS sequence"/>
</dbReference>
<organism evidence="3 4">
    <name type="scientific">Deinococcus yavapaiensis KR-236</name>
    <dbReference type="NCBI Taxonomy" id="694435"/>
    <lineage>
        <taxon>Bacteria</taxon>
        <taxon>Thermotogati</taxon>
        <taxon>Deinococcota</taxon>
        <taxon>Deinococci</taxon>
        <taxon>Deinococcales</taxon>
        <taxon>Deinococcaceae</taxon>
        <taxon>Deinococcus</taxon>
    </lineage>
</organism>
<dbReference type="RefSeq" id="WP_110885314.1">
    <property type="nucleotide sequence ID" value="NZ_QJSX01000002.1"/>
</dbReference>
<sequence length="597" mass="63695">MSLFPARARLLPSLGLAVLTLTLAACGQQGVPSAPIAKTPTATIDSVYDGTDRSWALAAPEARVVDKTVRAQLVNGNSDLSAEPFVTATNGWGPVERDKSNGEWAAGDGRVLTIGGQTFAKGIGTHAGSTVTFNLGAKCTTFTGGVGIDDEVGSLGSAVFQIYGNGVKLYDSGVVRGTDLVKTFSVNVSGVNELKLVVTDAGDGVNYDHADWVNTVLGNCNVTPSTTIQYSGPIVIKQGGTYTGNWESLNPDVPAVSVQTDQPVTIVNSNIRGRGDLIRGWWMDLTVRNTNGYGLNPNRYDLHAGRFVAAENLKNLVLENNLLDNTGGIYINVFNGSAAAGQTVKILRNKVKNINGRKSDGANGYLNTGYYLQFVQMSKVRDIANAEIGWNEVINEPNKSFLEENINLYATSGTAASPIRIHDNFIKGAYAINPSTNTQYSGGGILVGDGSMDGPGSVGAYVDVYRNQVVSTSNQAYAISGGHDHRFFENRAVSSGRLPDGSIIAAQNVGAYVWDAMNGAGVGIWYNNTLRDNLIGWTRINSAGTTWFNNYWLPSCTTALCYNNQNWSGAVTLDTEAQEYQVWLNKLTQNGVAVGPR</sequence>
<evidence type="ECO:0000313" key="3">
    <source>
        <dbReference type="EMBL" id="PYE55759.1"/>
    </source>
</evidence>
<dbReference type="PROSITE" id="PS51257">
    <property type="entry name" value="PROKAR_LIPOPROTEIN"/>
    <property type="match status" value="1"/>
</dbReference>
<reference evidence="3 4" key="1">
    <citation type="submission" date="2018-06" db="EMBL/GenBank/DDBJ databases">
        <title>Genomic Encyclopedia of Type Strains, Phase IV (KMG-IV): sequencing the most valuable type-strain genomes for metagenomic binning, comparative biology and taxonomic classification.</title>
        <authorList>
            <person name="Goeker M."/>
        </authorList>
    </citation>
    <scope>NUCLEOTIDE SEQUENCE [LARGE SCALE GENOMIC DNA]</scope>
    <source>
        <strain evidence="3 4">DSM 18048</strain>
    </source>
</reference>
<dbReference type="AlphaFoldDB" id="A0A318SA56"/>
<comment type="caution">
    <text evidence="3">The sequence shown here is derived from an EMBL/GenBank/DDBJ whole genome shotgun (WGS) entry which is preliminary data.</text>
</comment>
<dbReference type="Pfam" id="PF08305">
    <property type="entry name" value="NPCBM"/>
    <property type="match status" value="1"/>
</dbReference>
<evidence type="ECO:0000313" key="4">
    <source>
        <dbReference type="Proteomes" id="UP000248326"/>
    </source>
</evidence>
<feature type="signal peptide" evidence="1">
    <location>
        <begin position="1"/>
        <end position="27"/>
    </location>
</feature>